<gene>
    <name evidence="3" type="ORF">B0H67DRAFT_570674</name>
</gene>
<feature type="coiled-coil region" evidence="1">
    <location>
        <begin position="138"/>
        <end position="193"/>
    </location>
</feature>
<evidence type="ECO:0000256" key="1">
    <source>
        <dbReference type="SAM" id="Coils"/>
    </source>
</evidence>
<feature type="region of interest" description="Disordered" evidence="2">
    <location>
        <begin position="1"/>
        <end position="91"/>
    </location>
</feature>
<keyword evidence="4" id="KW-1185">Reference proteome</keyword>
<dbReference type="Proteomes" id="UP001172102">
    <property type="component" value="Unassembled WGS sequence"/>
</dbReference>
<keyword evidence="1" id="KW-0175">Coiled coil</keyword>
<feature type="compositionally biased region" description="Polar residues" evidence="2">
    <location>
        <begin position="1"/>
        <end position="23"/>
    </location>
</feature>
<sequence length="227" mass="25647">MPSSIPNQTNPENMTNTTPQQRYNLRPRCGARRQASSHQPTSAPQAVPEVVVQQEDPNVAHHAVQHTPEPSVFGAPEPKSLGTPEPIYVPDLRDHYTPEPPAPKPEPALAWQPAWEPPALPATPVGPFSPSVSTANFEDLMSREYDRVMEENEELNRRLERIEREMAALGDQVSESSKLAERARDEIRQYQSANNTTIAMIQNVLRENNLRCEQPTGQYDQSWYNNY</sequence>
<reference evidence="3" key="1">
    <citation type="submission" date="2023-06" db="EMBL/GenBank/DDBJ databases">
        <title>Genome-scale phylogeny and comparative genomics of the fungal order Sordariales.</title>
        <authorList>
            <consortium name="Lawrence Berkeley National Laboratory"/>
            <person name="Hensen N."/>
            <person name="Bonometti L."/>
            <person name="Westerberg I."/>
            <person name="Brannstrom I.O."/>
            <person name="Guillou S."/>
            <person name="Cros-Aarteil S."/>
            <person name="Calhoun S."/>
            <person name="Haridas S."/>
            <person name="Kuo A."/>
            <person name="Mondo S."/>
            <person name="Pangilinan J."/>
            <person name="Riley R."/>
            <person name="Labutti K."/>
            <person name="Andreopoulos B."/>
            <person name="Lipzen A."/>
            <person name="Chen C."/>
            <person name="Yanf M."/>
            <person name="Daum C."/>
            <person name="Ng V."/>
            <person name="Clum A."/>
            <person name="Steindorff A."/>
            <person name="Ohm R."/>
            <person name="Martin F."/>
            <person name="Silar P."/>
            <person name="Natvig D."/>
            <person name="Lalanne C."/>
            <person name="Gautier V."/>
            <person name="Ament-Velasquez S.L."/>
            <person name="Kruys A."/>
            <person name="Hutchinson M.I."/>
            <person name="Powell A.J."/>
            <person name="Barry K."/>
            <person name="Miller A.N."/>
            <person name="Grigoriev I.V."/>
            <person name="Debuchy R."/>
            <person name="Gladieux P."/>
            <person name="Thoren M.H."/>
            <person name="Johannesson H."/>
        </authorList>
    </citation>
    <scope>NUCLEOTIDE SEQUENCE</scope>
    <source>
        <strain evidence="3">SMH4607-1</strain>
    </source>
</reference>
<comment type="caution">
    <text evidence="3">The sequence shown here is derived from an EMBL/GenBank/DDBJ whole genome shotgun (WGS) entry which is preliminary data.</text>
</comment>
<dbReference type="AlphaFoldDB" id="A0AA40E577"/>
<dbReference type="EMBL" id="JAUKUA010000002">
    <property type="protein sequence ID" value="KAK0725497.1"/>
    <property type="molecule type" value="Genomic_DNA"/>
</dbReference>
<proteinExistence type="predicted"/>
<evidence type="ECO:0000256" key="2">
    <source>
        <dbReference type="SAM" id="MobiDB-lite"/>
    </source>
</evidence>
<organism evidence="3 4">
    <name type="scientific">Lasiosphaeris hirsuta</name>
    <dbReference type="NCBI Taxonomy" id="260670"/>
    <lineage>
        <taxon>Eukaryota</taxon>
        <taxon>Fungi</taxon>
        <taxon>Dikarya</taxon>
        <taxon>Ascomycota</taxon>
        <taxon>Pezizomycotina</taxon>
        <taxon>Sordariomycetes</taxon>
        <taxon>Sordariomycetidae</taxon>
        <taxon>Sordariales</taxon>
        <taxon>Lasiosphaeriaceae</taxon>
        <taxon>Lasiosphaeris</taxon>
    </lineage>
</organism>
<protein>
    <submittedName>
        <fullName evidence="3">Uncharacterized protein</fullName>
    </submittedName>
</protein>
<evidence type="ECO:0000313" key="3">
    <source>
        <dbReference type="EMBL" id="KAK0725497.1"/>
    </source>
</evidence>
<feature type="compositionally biased region" description="Low complexity" evidence="2">
    <location>
        <begin position="43"/>
        <end position="55"/>
    </location>
</feature>
<evidence type="ECO:0000313" key="4">
    <source>
        <dbReference type="Proteomes" id="UP001172102"/>
    </source>
</evidence>
<name>A0AA40E577_9PEZI</name>
<accession>A0AA40E577</accession>